<dbReference type="PANTHER" id="PTHR24348:SF22">
    <property type="entry name" value="NON-SPECIFIC SERINE_THREONINE PROTEIN KINASE"/>
    <property type="match status" value="1"/>
</dbReference>
<keyword evidence="4" id="KW-0067">ATP-binding</keyword>
<dbReference type="Gene3D" id="1.10.510.10">
    <property type="entry name" value="Transferase(Phosphotransferase) domain 1"/>
    <property type="match status" value="1"/>
</dbReference>
<keyword evidence="2" id="KW-0547">Nucleotide-binding</keyword>
<evidence type="ECO:0000256" key="3">
    <source>
        <dbReference type="ARBA" id="ARBA00022777"/>
    </source>
</evidence>
<reference evidence="6 7" key="1">
    <citation type="submission" date="2019-02" db="EMBL/GenBank/DDBJ databases">
        <title>Deep-cultivation of Planctomycetes and their phenomic and genomic characterization uncovers novel biology.</title>
        <authorList>
            <person name="Wiegand S."/>
            <person name="Jogler M."/>
            <person name="Boedeker C."/>
            <person name="Pinto D."/>
            <person name="Vollmers J."/>
            <person name="Rivas-Marin E."/>
            <person name="Kohn T."/>
            <person name="Peeters S.H."/>
            <person name="Heuer A."/>
            <person name="Rast P."/>
            <person name="Oberbeckmann S."/>
            <person name="Bunk B."/>
            <person name="Jeske O."/>
            <person name="Meyerdierks A."/>
            <person name="Storesund J.E."/>
            <person name="Kallscheuer N."/>
            <person name="Luecker S."/>
            <person name="Lage O.M."/>
            <person name="Pohl T."/>
            <person name="Merkel B.J."/>
            <person name="Hornburger P."/>
            <person name="Mueller R.-W."/>
            <person name="Bruemmer F."/>
            <person name="Labrenz M."/>
            <person name="Spormann A.M."/>
            <person name="Op Den Camp H."/>
            <person name="Overmann J."/>
            <person name="Amann R."/>
            <person name="Jetten M.S.M."/>
            <person name="Mascher T."/>
            <person name="Medema M.H."/>
            <person name="Devos D.P."/>
            <person name="Kaster A.-K."/>
            <person name="Ovreas L."/>
            <person name="Rohde M."/>
            <person name="Galperin M.Y."/>
            <person name="Jogler C."/>
        </authorList>
    </citation>
    <scope>NUCLEOTIDE SEQUENCE [LARGE SCALE GENOMIC DNA]</scope>
    <source>
        <strain evidence="6 7">Pla22</strain>
    </source>
</reference>
<dbReference type="PROSITE" id="PS50011">
    <property type="entry name" value="PROTEIN_KINASE_DOM"/>
    <property type="match status" value="1"/>
</dbReference>
<sequence length="1307" mass="146978">MSDNFELFDRHRETPVRWQSSKETDSDDHNIPSPWKNGDQFGQFTLEKLLGAGSSGWVFRAYDAERDRHCVLKVLKPRNKEMLLRNRIGFRRMLTIEHPNLVKADRIYQIDDYTALSMNEVRGTTLAEAIRRIANMEPEQAFATLLTLIRDYATGLAVLHAHGLVHRDIKPHNLMVDENNRGVIIDYSLVDYYELNDQASHASGLFIATLRYTAPEAICQQRYLPAGDIYSLGLVVADALYIVAKATSHFPTSLRGEEAFTPRFGDMEVDTDLIIENLGGLKQIVPDLIRDACVEMLDRHPSERPTAMRLARLGLPPTSVVPWVVEDPMFGRQEELKKVSDWADSVFEGKVSRLHITGPSGIGKSRLLTEVVNLIESRRWGQVFTAKCRAREDAPLQAFAQICDMIGHRYRREDREKMRLHACSANFLCQSFPVLGAVIQRVDEFDPTPVQELTRDDALEAGAQLSEELRNMGPLFIVIDDAQWADRDSLNVLDRLQVAVGQHGLGLITVSREPKDPQRRSANVTIALEKLSLKTAVEMLQHAAQRHGLDVPLDQIERYAVTADGSAFRLQELAEEFSPSGMLHWLHRPLGEDDELGELAVQPDPYGSIDQFWRRRVDMLSSDAKALLPLIAAGGHSSTRQLTELSGLGDAVDAAISELTKARLIIDDATGRECISILHDRVADELVGSFSEQVQHAAHAKWAELLIKEENPELAARIAGHLFAANRPTQAVHFAILAAEDAERLLALTEAARWFSIAAKYTEGKERVDLVRRTARNYLDADRPAAAAQYYRELSKLVDGDERDECERLSVILSIRCGRFLSVRDQLDKLTKRLQLPRPKSSLMSVVSIAIRYSKLAWKRRKRKTNGVEVRDVVEAFGIGKESADGVDSSSEYVLQRKRLDMCNQLARPMSLFDSLYAAELNVVAASLVADYGTDEQRIHVAVGEAVFGCYNPGKARNDGEAIILALNQYVSANGQLKSRADVWAAIACAHTLASRWSQVNAPLRLAVDAYQSLRDRNGFELAHTQWMDLWADWNLGRWSQMRDPSEQMISDATKRSDLYMQLLTVGGFGVGSYLIDDRLDELQRVFEANQKTEFDSRNTVLFQVFDWMAQVQLQWYEGNYREAWNIYRTMEPALHRYPFGSMQMMRIVRASFGSLGALHCFNDAHAAAWTRQVQMRIVQLRREKNPFSDAIADLHEGLLHEKLVGVSGKANDRDRAIELFNSAIKLAKPQRLRPIELAAIDAISRLSAELNGDLSGDLIGDFIEDLSGTDPQAVSTGQLVNRMVKQGIAQPEKLARLYTIDPKSIS</sequence>
<evidence type="ECO:0000256" key="2">
    <source>
        <dbReference type="ARBA" id="ARBA00022741"/>
    </source>
</evidence>
<dbReference type="GO" id="GO:0004674">
    <property type="term" value="F:protein serine/threonine kinase activity"/>
    <property type="evidence" value="ECO:0007669"/>
    <property type="project" value="UniProtKB-EC"/>
</dbReference>
<protein>
    <submittedName>
        <fullName evidence="6">Serine/threonine-protein kinase PknH</fullName>
        <ecNumber evidence="6">2.7.11.1</ecNumber>
    </submittedName>
</protein>
<dbReference type="SUPFAM" id="SSF52540">
    <property type="entry name" value="P-loop containing nucleoside triphosphate hydrolases"/>
    <property type="match status" value="1"/>
</dbReference>
<dbReference type="SUPFAM" id="SSF56112">
    <property type="entry name" value="Protein kinase-like (PK-like)"/>
    <property type="match status" value="1"/>
</dbReference>
<dbReference type="RefSeq" id="WP_146514538.1">
    <property type="nucleotide sequence ID" value="NZ_SJPI01000001.1"/>
</dbReference>
<dbReference type="OrthoDB" id="5476445at2"/>
<dbReference type="EMBL" id="SJPI01000001">
    <property type="protein sequence ID" value="TWT54503.1"/>
    <property type="molecule type" value="Genomic_DNA"/>
</dbReference>
<dbReference type="PANTHER" id="PTHR24348">
    <property type="entry name" value="SERINE/THREONINE-PROTEIN KINASE UNC-51-RELATED"/>
    <property type="match status" value="1"/>
</dbReference>
<keyword evidence="3 6" id="KW-0418">Kinase</keyword>
<evidence type="ECO:0000256" key="4">
    <source>
        <dbReference type="ARBA" id="ARBA00022840"/>
    </source>
</evidence>
<dbReference type="InterPro" id="IPR041664">
    <property type="entry name" value="AAA_16"/>
</dbReference>
<dbReference type="SMART" id="SM00220">
    <property type="entry name" value="S_TKc"/>
    <property type="match status" value="1"/>
</dbReference>
<proteinExistence type="predicted"/>
<dbReference type="GO" id="GO:0005829">
    <property type="term" value="C:cytosol"/>
    <property type="evidence" value="ECO:0007669"/>
    <property type="project" value="TreeGrafter"/>
</dbReference>
<dbReference type="InterPro" id="IPR027417">
    <property type="entry name" value="P-loop_NTPase"/>
</dbReference>
<comment type="caution">
    <text evidence="6">The sequence shown here is derived from an EMBL/GenBank/DDBJ whole genome shotgun (WGS) entry which is preliminary data.</text>
</comment>
<dbReference type="InterPro" id="IPR011009">
    <property type="entry name" value="Kinase-like_dom_sf"/>
</dbReference>
<keyword evidence="1 6" id="KW-0808">Transferase</keyword>
<dbReference type="InterPro" id="IPR000719">
    <property type="entry name" value="Prot_kinase_dom"/>
</dbReference>
<dbReference type="GO" id="GO:0005524">
    <property type="term" value="F:ATP binding"/>
    <property type="evidence" value="ECO:0007669"/>
    <property type="project" value="UniProtKB-KW"/>
</dbReference>
<dbReference type="Proteomes" id="UP000316598">
    <property type="component" value="Unassembled WGS sequence"/>
</dbReference>
<dbReference type="Pfam" id="PF13191">
    <property type="entry name" value="AAA_16"/>
    <property type="match status" value="1"/>
</dbReference>
<evidence type="ECO:0000313" key="7">
    <source>
        <dbReference type="Proteomes" id="UP000316598"/>
    </source>
</evidence>
<dbReference type="InterPro" id="IPR008271">
    <property type="entry name" value="Ser/Thr_kinase_AS"/>
</dbReference>
<dbReference type="GO" id="GO:0000407">
    <property type="term" value="C:phagophore assembly site"/>
    <property type="evidence" value="ECO:0007669"/>
    <property type="project" value="TreeGrafter"/>
</dbReference>
<accession>A0A5C5WWZ4</accession>
<dbReference type="Pfam" id="PF00069">
    <property type="entry name" value="Pkinase"/>
    <property type="match status" value="1"/>
</dbReference>
<dbReference type="CDD" id="cd14014">
    <property type="entry name" value="STKc_PknB_like"/>
    <property type="match status" value="1"/>
</dbReference>
<name>A0A5C5WWZ4_9BACT</name>
<keyword evidence="7" id="KW-1185">Reference proteome</keyword>
<dbReference type="GO" id="GO:0016020">
    <property type="term" value="C:membrane"/>
    <property type="evidence" value="ECO:0007669"/>
    <property type="project" value="TreeGrafter"/>
</dbReference>
<organism evidence="6 7">
    <name type="scientific">Rubripirellula amarantea</name>
    <dbReference type="NCBI Taxonomy" id="2527999"/>
    <lineage>
        <taxon>Bacteria</taxon>
        <taxon>Pseudomonadati</taxon>
        <taxon>Planctomycetota</taxon>
        <taxon>Planctomycetia</taxon>
        <taxon>Pirellulales</taxon>
        <taxon>Pirellulaceae</taxon>
        <taxon>Rubripirellula</taxon>
    </lineage>
</organism>
<evidence type="ECO:0000259" key="5">
    <source>
        <dbReference type="PROSITE" id="PS50011"/>
    </source>
</evidence>
<dbReference type="Gene3D" id="3.40.50.300">
    <property type="entry name" value="P-loop containing nucleotide triphosphate hydrolases"/>
    <property type="match status" value="1"/>
</dbReference>
<evidence type="ECO:0000256" key="1">
    <source>
        <dbReference type="ARBA" id="ARBA00022679"/>
    </source>
</evidence>
<evidence type="ECO:0000313" key="6">
    <source>
        <dbReference type="EMBL" id="TWT54503.1"/>
    </source>
</evidence>
<dbReference type="InterPro" id="IPR045269">
    <property type="entry name" value="Atg1-like"/>
</dbReference>
<dbReference type="PROSITE" id="PS00108">
    <property type="entry name" value="PROTEIN_KINASE_ST"/>
    <property type="match status" value="1"/>
</dbReference>
<feature type="domain" description="Protein kinase" evidence="5">
    <location>
        <begin position="44"/>
        <end position="324"/>
    </location>
</feature>
<dbReference type="GO" id="GO:0005776">
    <property type="term" value="C:autophagosome"/>
    <property type="evidence" value="ECO:0007669"/>
    <property type="project" value="TreeGrafter"/>
</dbReference>
<gene>
    <name evidence="6" type="primary">pknH_1</name>
    <name evidence="6" type="ORF">Pla22_21500</name>
</gene>
<dbReference type="EC" id="2.7.11.1" evidence="6"/>